<feature type="non-terminal residue" evidence="2">
    <location>
        <position position="1"/>
    </location>
</feature>
<feature type="region of interest" description="Disordered" evidence="1">
    <location>
        <begin position="121"/>
        <end position="145"/>
    </location>
</feature>
<evidence type="ECO:0000313" key="3">
    <source>
        <dbReference type="Proteomes" id="UP000886611"/>
    </source>
</evidence>
<protein>
    <submittedName>
        <fullName evidence="2">CE162 protein</fullName>
    </submittedName>
</protein>
<evidence type="ECO:0000256" key="1">
    <source>
        <dbReference type="SAM" id="MobiDB-lite"/>
    </source>
</evidence>
<feature type="non-terminal residue" evidence="2">
    <location>
        <position position="145"/>
    </location>
</feature>
<evidence type="ECO:0000313" key="2">
    <source>
        <dbReference type="EMBL" id="KAG2468557.1"/>
    </source>
</evidence>
<dbReference type="Proteomes" id="UP000886611">
    <property type="component" value="Unassembled WGS sequence"/>
</dbReference>
<keyword evidence="3" id="KW-1185">Reference proteome</keyword>
<name>A0A8X7XME0_POLSE</name>
<dbReference type="EMBL" id="JAATIS010000485">
    <property type="protein sequence ID" value="KAG2468557.1"/>
    <property type="molecule type" value="Genomic_DNA"/>
</dbReference>
<accession>A0A8X7XME0</accession>
<dbReference type="AlphaFoldDB" id="A0A8X7XME0"/>
<reference evidence="2 3" key="1">
    <citation type="journal article" date="2021" name="Cell">
        <title>Tracing the genetic footprints of vertebrate landing in non-teleost ray-finned fishes.</title>
        <authorList>
            <person name="Bi X."/>
            <person name="Wang K."/>
            <person name="Yang L."/>
            <person name="Pan H."/>
            <person name="Jiang H."/>
            <person name="Wei Q."/>
            <person name="Fang M."/>
            <person name="Yu H."/>
            <person name="Zhu C."/>
            <person name="Cai Y."/>
            <person name="He Y."/>
            <person name="Gan X."/>
            <person name="Zeng H."/>
            <person name="Yu D."/>
            <person name="Zhu Y."/>
            <person name="Jiang H."/>
            <person name="Qiu Q."/>
            <person name="Yang H."/>
            <person name="Zhang Y.E."/>
            <person name="Wang W."/>
            <person name="Zhu M."/>
            <person name="He S."/>
            <person name="Zhang G."/>
        </authorList>
    </citation>
    <scope>NUCLEOTIDE SEQUENCE [LARGE SCALE GENOMIC DNA]</scope>
    <source>
        <strain evidence="2">Bchr_013</strain>
    </source>
</reference>
<comment type="caution">
    <text evidence="2">The sequence shown here is derived from an EMBL/GenBank/DDBJ whole genome shotgun (WGS) entry which is preliminary data.</text>
</comment>
<organism evidence="2 3">
    <name type="scientific">Polypterus senegalus</name>
    <name type="common">Senegal bichir</name>
    <dbReference type="NCBI Taxonomy" id="55291"/>
    <lineage>
        <taxon>Eukaryota</taxon>
        <taxon>Metazoa</taxon>
        <taxon>Chordata</taxon>
        <taxon>Craniata</taxon>
        <taxon>Vertebrata</taxon>
        <taxon>Euteleostomi</taxon>
        <taxon>Actinopterygii</taxon>
        <taxon>Polypteriformes</taxon>
        <taxon>Polypteridae</taxon>
        <taxon>Polypterus</taxon>
    </lineage>
</organism>
<proteinExistence type="predicted"/>
<gene>
    <name evidence="2" type="primary">Cep162_1</name>
    <name evidence="2" type="ORF">GTO96_0014929</name>
</gene>
<sequence>MDEEEEKEKFFANLEKGASSTIDYSRLNKELDSTNSTVIGTLRNNEEKMAEVTTDKSSNLKPTITNGYALGESPYLQLTFSAFCWSVRLSDPLHWLAPPDRDLGSPATRALRLGLSFSKSQTPAAICGEPSSFRSLPLRTNPEQE</sequence>